<keyword evidence="2" id="KW-1185">Reference proteome</keyword>
<dbReference type="AlphaFoldDB" id="A0A0P1ASN4"/>
<dbReference type="RefSeq" id="XP_024580206.1">
    <property type="nucleotide sequence ID" value="XM_024729872.1"/>
</dbReference>
<sequence length="212" mass="23322">MDAPSWHPANQNLDAVRKVAMNNGDPGLARTTYVVVDTSTEAERQMVATAEENVVLGGGRGLLDPSDRMYLAEQTQLKLQAQSKEQVERYAALQTFRSSALQMQAHKTEVTLPITSNAKPSMFANDQKKAVVIIKAKKRRMNLKGKEINPKKFRSTVKSVAVSSDENAVKADKMDTQDVGTKCDATQISNPLKIAHRTALLLQDYSSSSDDE</sequence>
<accession>A0A0P1ASN4</accession>
<organism evidence="1 2">
    <name type="scientific">Plasmopara halstedii</name>
    <name type="common">Downy mildew of sunflower</name>
    <dbReference type="NCBI Taxonomy" id="4781"/>
    <lineage>
        <taxon>Eukaryota</taxon>
        <taxon>Sar</taxon>
        <taxon>Stramenopiles</taxon>
        <taxon>Oomycota</taxon>
        <taxon>Peronosporomycetes</taxon>
        <taxon>Peronosporales</taxon>
        <taxon>Peronosporaceae</taxon>
        <taxon>Plasmopara</taxon>
    </lineage>
</organism>
<dbReference type="OrthoDB" id="165832at2759"/>
<name>A0A0P1ASN4_PLAHL</name>
<dbReference type="OMA" id="QAHKTEI"/>
<dbReference type="Proteomes" id="UP000054928">
    <property type="component" value="Unassembled WGS sequence"/>
</dbReference>
<protein>
    <submittedName>
        <fullName evidence="1">Uncharacterized protein</fullName>
    </submittedName>
</protein>
<evidence type="ECO:0000313" key="2">
    <source>
        <dbReference type="Proteomes" id="UP000054928"/>
    </source>
</evidence>
<dbReference type="GeneID" id="36409181"/>
<dbReference type="EMBL" id="CCYD01000810">
    <property type="protein sequence ID" value="CEG43837.1"/>
    <property type="molecule type" value="Genomic_DNA"/>
</dbReference>
<evidence type="ECO:0000313" key="1">
    <source>
        <dbReference type="EMBL" id="CEG43837.1"/>
    </source>
</evidence>
<reference evidence="2" key="1">
    <citation type="submission" date="2014-09" db="EMBL/GenBank/DDBJ databases">
        <authorList>
            <person name="Sharma Rahul"/>
            <person name="Thines Marco"/>
        </authorList>
    </citation>
    <scope>NUCLEOTIDE SEQUENCE [LARGE SCALE GENOMIC DNA]</scope>
</reference>
<proteinExistence type="predicted"/>